<feature type="domain" description="HEPN" evidence="1">
    <location>
        <begin position="197"/>
        <end position="317"/>
    </location>
</feature>
<organism evidence="2 3">
    <name type="scientific">Alkalilimnicola ehrlichii</name>
    <dbReference type="NCBI Taxonomy" id="351052"/>
    <lineage>
        <taxon>Bacteria</taxon>
        <taxon>Pseudomonadati</taxon>
        <taxon>Pseudomonadota</taxon>
        <taxon>Gammaproteobacteria</taxon>
        <taxon>Chromatiales</taxon>
        <taxon>Ectothiorhodospiraceae</taxon>
        <taxon>Alkalilimnicola</taxon>
    </lineage>
</organism>
<dbReference type="PROSITE" id="PS50910">
    <property type="entry name" value="HEPN"/>
    <property type="match status" value="1"/>
</dbReference>
<reference evidence="3" key="1">
    <citation type="submission" date="2017-05" db="EMBL/GenBank/DDBJ databases">
        <authorList>
            <person name="Sharma S."/>
            <person name="Sidhu C."/>
            <person name="Pinnaka A.K."/>
        </authorList>
    </citation>
    <scope>NUCLEOTIDE SEQUENCE [LARGE SCALE GENOMIC DNA]</scope>
    <source>
        <strain evidence="3">AK93</strain>
    </source>
</reference>
<keyword evidence="3" id="KW-1185">Reference proteome</keyword>
<dbReference type="InterPro" id="IPR007842">
    <property type="entry name" value="HEPN_dom"/>
</dbReference>
<sequence length="331" mass="38577">MLCASPLAYGTITRCFPYITKNAEGEGMPPLEYDRLDHKDMRTSLSHLPAEKQQELEKIACLIDEAVKPELVILYGSYARGDYKEEKDLARHRWSGHASDYDILVVMPDSTTESDGELERQLYELCNAHNFSASVRPIVHRLSHVNQSLREGRYFFLDIKREGRVLLGSNIGPLIEPEELPTKDRLRIAQEYYGQWFGQARDFYDTYLIHLEKQRLRLAAFDLNQATEAAYKCTLLVHTLYCPHEHLLRYLARDAAEYGPVFKDIFPHTTQLERDMFKLLDNAYIAARYHLDFNVIQEDLDYLAPKVQRLLEVTQALCEQELERLREESQE</sequence>
<dbReference type="Gene3D" id="1.20.120.330">
    <property type="entry name" value="Nucleotidyltransferases domain 2"/>
    <property type="match status" value="1"/>
</dbReference>
<dbReference type="Pfam" id="PF05168">
    <property type="entry name" value="HEPN"/>
    <property type="match status" value="1"/>
</dbReference>
<protein>
    <recommendedName>
        <fullName evidence="1">HEPN domain-containing protein</fullName>
    </recommendedName>
</protein>
<dbReference type="Gene3D" id="3.30.460.10">
    <property type="entry name" value="Beta Polymerase, domain 2"/>
    <property type="match status" value="1"/>
</dbReference>
<dbReference type="SMART" id="SM00748">
    <property type="entry name" value="HEPN"/>
    <property type="match status" value="1"/>
</dbReference>
<dbReference type="Proteomes" id="UP000256763">
    <property type="component" value="Unassembled WGS sequence"/>
</dbReference>
<comment type="caution">
    <text evidence="2">The sequence shown here is derived from an EMBL/GenBank/DDBJ whole genome shotgun (WGS) entry which is preliminary data.</text>
</comment>
<dbReference type="PANTHER" id="PTHR33933">
    <property type="entry name" value="NUCLEOTIDYLTRANSFERASE"/>
    <property type="match status" value="1"/>
</dbReference>
<dbReference type="EMBL" id="NFZW01000002">
    <property type="protein sequence ID" value="RFA38914.1"/>
    <property type="molecule type" value="Genomic_DNA"/>
</dbReference>
<dbReference type="InterPro" id="IPR043519">
    <property type="entry name" value="NT_sf"/>
</dbReference>
<evidence type="ECO:0000313" key="2">
    <source>
        <dbReference type="EMBL" id="RFA38914.1"/>
    </source>
</evidence>
<evidence type="ECO:0000259" key="1">
    <source>
        <dbReference type="PROSITE" id="PS50910"/>
    </source>
</evidence>
<gene>
    <name evidence="2" type="ORF">CAL65_03160</name>
</gene>
<dbReference type="SUPFAM" id="SSF81593">
    <property type="entry name" value="Nucleotidyltransferase substrate binding subunit/domain"/>
    <property type="match status" value="1"/>
</dbReference>
<dbReference type="InterPro" id="IPR052548">
    <property type="entry name" value="Type_VII_TA_antitoxin"/>
</dbReference>
<dbReference type="AlphaFoldDB" id="A0A3E0X0F7"/>
<name>A0A3E0X0F7_9GAMM</name>
<proteinExistence type="predicted"/>
<dbReference type="SUPFAM" id="SSF81301">
    <property type="entry name" value="Nucleotidyltransferase"/>
    <property type="match status" value="1"/>
</dbReference>
<dbReference type="OrthoDB" id="9803106at2"/>
<dbReference type="PANTHER" id="PTHR33933:SF1">
    <property type="entry name" value="PROTEIN ADENYLYLTRANSFERASE MNTA-RELATED"/>
    <property type="match status" value="1"/>
</dbReference>
<dbReference type="CDD" id="cd05403">
    <property type="entry name" value="NT_KNTase_like"/>
    <property type="match status" value="1"/>
</dbReference>
<accession>A0A3E0X0F7</accession>
<evidence type="ECO:0000313" key="3">
    <source>
        <dbReference type="Proteomes" id="UP000256763"/>
    </source>
</evidence>